<evidence type="ECO:0000256" key="1">
    <source>
        <dbReference type="SAM" id="MobiDB-lite"/>
    </source>
</evidence>
<evidence type="ECO:0008006" key="3">
    <source>
        <dbReference type="Google" id="ProtNLM"/>
    </source>
</evidence>
<feature type="region of interest" description="Disordered" evidence="1">
    <location>
        <begin position="226"/>
        <end position="251"/>
    </location>
</feature>
<dbReference type="PANTHER" id="PTHR11842:SF10">
    <property type="entry name" value="MITOTIC SPINDLE ASSEMBLY CHECKPOINT PROTEIN MAD2B"/>
    <property type="match status" value="1"/>
</dbReference>
<dbReference type="SUPFAM" id="SSF56019">
    <property type="entry name" value="The spindle assembly checkpoint protein mad2"/>
    <property type="match status" value="1"/>
</dbReference>
<feature type="compositionally biased region" description="Polar residues" evidence="1">
    <location>
        <begin position="137"/>
        <end position="153"/>
    </location>
</feature>
<organism evidence="2">
    <name type="scientific">Attheya septentrionalis</name>
    <dbReference type="NCBI Taxonomy" id="420275"/>
    <lineage>
        <taxon>Eukaryota</taxon>
        <taxon>Sar</taxon>
        <taxon>Stramenopiles</taxon>
        <taxon>Ochrophyta</taxon>
        <taxon>Bacillariophyta</taxon>
        <taxon>Coscinodiscophyceae</taxon>
        <taxon>Chaetocerotophycidae</taxon>
        <taxon>Chaetocerotales</taxon>
        <taxon>Attheyaceae</taxon>
        <taxon>Attheya</taxon>
    </lineage>
</organism>
<dbReference type="InterPro" id="IPR045091">
    <property type="entry name" value="Mad2-like"/>
</dbReference>
<dbReference type="Gene3D" id="3.30.900.10">
    <property type="entry name" value="HORMA domain"/>
    <property type="match status" value="1"/>
</dbReference>
<dbReference type="InterPro" id="IPR036570">
    <property type="entry name" value="HORMA_dom_sf"/>
</dbReference>
<gene>
    <name evidence="2" type="ORF">ASEP1449_LOCUS15437</name>
</gene>
<accession>A0A7S2XS17</accession>
<evidence type="ECO:0000313" key="2">
    <source>
        <dbReference type="EMBL" id="CAD9823603.1"/>
    </source>
</evidence>
<protein>
    <recommendedName>
        <fullName evidence="3">HORMA domain-containing protein</fullName>
    </recommendedName>
</protein>
<reference evidence="2" key="1">
    <citation type="submission" date="2021-01" db="EMBL/GenBank/DDBJ databases">
        <authorList>
            <person name="Corre E."/>
            <person name="Pelletier E."/>
            <person name="Niang G."/>
            <person name="Scheremetjew M."/>
            <person name="Finn R."/>
            <person name="Kale V."/>
            <person name="Holt S."/>
            <person name="Cochrane G."/>
            <person name="Meng A."/>
            <person name="Brown T."/>
            <person name="Cohen L."/>
        </authorList>
    </citation>
    <scope>NUCLEOTIDE SEQUENCE</scope>
    <source>
        <strain evidence="2">CCMP2084</strain>
    </source>
</reference>
<feature type="region of interest" description="Disordered" evidence="1">
    <location>
        <begin position="137"/>
        <end position="157"/>
    </location>
</feature>
<sequence length="285" mass="31829">MNMESLSEQQRVQVVEMAQSGLEMVLHLMLYQSGLYPKSGYMKTKYGGAHCWVHRMPDVVSYIGETLQTAVPALLSSSQNTTTTNHPTTLSLIFLDVPSDKGGDEPILSFPPNNGRTNNDDDIAVPQEEYAFQLSSMLTDHSEPSGSNTNNTPKTKEEVDQMLLQLEKKMRDLMIRILGLSIPPKRMWSPRAYFKITLTLSSPNDATTNATINNDAGLESLDQSLQDGTWLPSEPPPPPIQVDNESQSIEEQPRKMVRPLTSMRVPSCGFRVQLLSFVPPRENNH</sequence>
<dbReference type="EMBL" id="HBHQ01022808">
    <property type="protein sequence ID" value="CAD9823603.1"/>
    <property type="molecule type" value="Transcribed_RNA"/>
</dbReference>
<dbReference type="AlphaFoldDB" id="A0A7S2XS17"/>
<dbReference type="PANTHER" id="PTHR11842">
    <property type="entry name" value="MITOTIC SPINDLE ASSEMBLY CHECKPOINT PROTEIN MAD2"/>
    <property type="match status" value="1"/>
</dbReference>
<dbReference type="GO" id="GO:0016035">
    <property type="term" value="C:zeta DNA polymerase complex"/>
    <property type="evidence" value="ECO:0007669"/>
    <property type="project" value="TreeGrafter"/>
</dbReference>
<name>A0A7S2XS17_9STRA</name>
<proteinExistence type="predicted"/>